<dbReference type="InterPro" id="IPR005311">
    <property type="entry name" value="PBP_dimer"/>
</dbReference>
<evidence type="ECO:0000313" key="8">
    <source>
        <dbReference type="EMBL" id="CAB4628237.1"/>
    </source>
</evidence>
<evidence type="ECO:0000313" key="9">
    <source>
        <dbReference type="EMBL" id="CAB4916658.1"/>
    </source>
</evidence>
<organism evidence="9">
    <name type="scientific">freshwater metagenome</name>
    <dbReference type="NCBI Taxonomy" id="449393"/>
    <lineage>
        <taxon>unclassified sequences</taxon>
        <taxon>metagenomes</taxon>
        <taxon>ecological metagenomes</taxon>
    </lineage>
</organism>
<name>A0A6J7HBW3_9ZZZZ</name>
<feature type="domain" description="Penicillin-binding protein dimerisation" evidence="6">
    <location>
        <begin position="189"/>
        <end position="332"/>
    </location>
</feature>
<dbReference type="Pfam" id="PF03717">
    <property type="entry name" value="PBP_dimer"/>
    <property type="match status" value="1"/>
</dbReference>
<dbReference type="Gene3D" id="3.40.710.10">
    <property type="entry name" value="DD-peptidase/beta-lactamase superfamily"/>
    <property type="match status" value="1"/>
</dbReference>
<dbReference type="InterPro" id="IPR050515">
    <property type="entry name" value="Beta-lactam/transpept"/>
</dbReference>
<comment type="subcellular location">
    <subcellularLocation>
        <location evidence="1">Membrane</location>
    </subcellularLocation>
</comment>
<dbReference type="GO" id="GO:0071555">
    <property type="term" value="P:cell wall organization"/>
    <property type="evidence" value="ECO:0007669"/>
    <property type="project" value="TreeGrafter"/>
</dbReference>
<feature type="compositionally biased region" description="Basic and acidic residues" evidence="3">
    <location>
        <begin position="57"/>
        <end position="75"/>
    </location>
</feature>
<dbReference type="InterPro" id="IPR012338">
    <property type="entry name" value="Beta-lactam/transpept-like"/>
</dbReference>
<feature type="transmembrane region" description="Helical" evidence="4">
    <location>
        <begin position="145"/>
        <end position="164"/>
    </location>
</feature>
<keyword evidence="4" id="KW-1133">Transmembrane helix</keyword>
<dbReference type="EMBL" id="CAFBNA010000001">
    <property type="protein sequence ID" value="CAB4916658.1"/>
    <property type="molecule type" value="Genomic_DNA"/>
</dbReference>
<dbReference type="Gene3D" id="1.10.150.770">
    <property type="match status" value="1"/>
</dbReference>
<keyword evidence="4" id="KW-0812">Transmembrane</keyword>
<evidence type="ECO:0000259" key="6">
    <source>
        <dbReference type="Pfam" id="PF03717"/>
    </source>
</evidence>
<dbReference type="PANTHER" id="PTHR30627">
    <property type="entry name" value="PEPTIDOGLYCAN D,D-TRANSPEPTIDASE"/>
    <property type="match status" value="1"/>
</dbReference>
<evidence type="ECO:0000256" key="1">
    <source>
        <dbReference type="ARBA" id="ARBA00004370"/>
    </source>
</evidence>
<dbReference type="AlphaFoldDB" id="A0A6J7HBW3"/>
<dbReference type="EMBL" id="CAEZVK010000043">
    <property type="protein sequence ID" value="CAB4628237.1"/>
    <property type="molecule type" value="Genomic_DNA"/>
</dbReference>
<protein>
    <submittedName>
        <fullName evidence="9">Unannotated protein</fullName>
    </submittedName>
</protein>
<dbReference type="Gene3D" id="3.30.450.330">
    <property type="match status" value="1"/>
</dbReference>
<evidence type="ECO:0000256" key="3">
    <source>
        <dbReference type="SAM" id="MobiDB-lite"/>
    </source>
</evidence>
<dbReference type="Pfam" id="PF00905">
    <property type="entry name" value="Transpeptidase"/>
    <property type="match status" value="1"/>
</dbReference>
<dbReference type="InterPro" id="IPR036138">
    <property type="entry name" value="PBP_dimer_sf"/>
</dbReference>
<feature type="compositionally biased region" description="Basic residues" evidence="3">
    <location>
        <begin position="29"/>
        <end position="45"/>
    </location>
</feature>
<gene>
    <name evidence="7" type="ORF">UFOPK1827_00099</name>
    <name evidence="8" type="ORF">UFOPK2000_00545</name>
    <name evidence="9" type="ORF">UFOPK3708_00004</name>
</gene>
<feature type="domain" description="Penicillin-binding protein transpeptidase" evidence="5">
    <location>
        <begin position="376"/>
        <end position="682"/>
    </location>
</feature>
<accession>A0A6J7HBW3</accession>
<dbReference type="InterPro" id="IPR001460">
    <property type="entry name" value="PCN-bd_Tpept"/>
</dbReference>
<dbReference type="GO" id="GO:0005886">
    <property type="term" value="C:plasma membrane"/>
    <property type="evidence" value="ECO:0007669"/>
    <property type="project" value="TreeGrafter"/>
</dbReference>
<dbReference type="Gene3D" id="3.90.1310.10">
    <property type="entry name" value="Penicillin-binding protein 2a (Domain 2)"/>
    <property type="match status" value="1"/>
</dbReference>
<evidence type="ECO:0000256" key="2">
    <source>
        <dbReference type="ARBA" id="ARBA00023136"/>
    </source>
</evidence>
<dbReference type="SUPFAM" id="SSF56519">
    <property type="entry name" value="Penicillin binding protein dimerisation domain"/>
    <property type="match status" value="1"/>
</dbReference>
<evidence type="ECO:0000313" key="7">
    <source>
        <dbReference type="EMBL" id="CAB4593564.1"/>
    </source>
</evidence>
<sequence length="765" mass="79657">MNPPPGPGSPSVDHPPKSAPWNSPDYLPRGRRRVTTPTRPARHATGRGTTAPRTSRPPREVRPVERVQRRERGTERTPVASSGYATRQPSMHGSRPASELIQIAMASTTASVISSLQGVFDPASSGKGSKPVMVRTSVGNQRRRSLLVLLGMVVLFAIALTQLLNLQFFGRDRYVAYGASQRTNTQVLAADRGAILDRNGAELVISRPGRSIFVDPKLVTDASAEAAKLAPILGLDPLFVESKMNGSGRFAYLSRRVTAEVADQVEALGLAGVAFLEESERFAPAGDSARSLLGSVDVDNAGISGLESQYGTALTGTPGSISLERSPKGHTIAVGDHSLTPAQKGDDLKLTIDQSIQFEAERLLGEQVKATGAKGGVAIVSRPGTGEVLAIADMVLDPETGLVRVSSNNTALTTQYEPGSVMKVVTIAGALEAGQISPTTQFNLPPTLKIYDAEFGEAEGRGTVTWDTTQILTHSSNIGTIKIGQGLGKDALYSTQKAFGLGVKTALDFPNETSGSVLTPSKYSGTSLPSIAIGQGISVTPMQLLFAYNTIANQGMYVAPKLVDSTIDAQGVEHPTAAGDSHRAVSAATADKLNIMMRNVVNEGTGQHAAINGYSVAGKTGTARKPQPGGGYTDKMGVTRYQSTFVGFVPAQQPALSVYVMLDEPGGDYTGGATAAPVFSKLGSFALNRLGIAPAATDISLGGAPVSAVLGLPSPSTQATVTEGDRVRALTAGSPEAIALSIPTTIAPPASTTTTTAARRTAAVR</sequence>
<keyword evidence="2 4" id="KW-0472">Membrane</keyword>
<feature type="region of interest" description="Disordered" evidence="3">
    <location>
        <begin position="1"/>
        <end position="95"/>
    </location>
</feature>
<dbReference type="SUPFAM" id="SSF56601">
    <property type="entry name" value="beta-lactamase/transpeptidase-like"/>
    <property type="match status" value="1"/>
</dbReference>
<dbReference type="GO" id="GO:0008658">
    <property type="term" value="F:penicillin binding"/>
    <property type="evidence" value="ECO:0007669"/>
    <property type="project" value="InterPro"/>
</dbReference>
<dbReference type="PANTHER" id="PTHR30627:SF1">
    <property type="entry name" value="PEPTIDOGLYCAN D,D-TRANSPEPTIDASE FTSI"/>
    <property type="match status" value="1"/>
</dbReference>
<evidence type="ECO:0000256" key="4">
    <source>
        <dbReference type="SAM" id="Phobius"/>
    </source>
</evidence>
<proteinExistence type="predicted"/>
<feature type="compositionally biased region" description="Polar residues" evidence="3">
    <location>
        <begin position="79"/>
        <end position="91"/>
    </location>
</feature>
<evidence type="ECO:0000259" key="5">
    <source>
        <dbReference type="Pfam" id="PF00905"/>
    </source>
</evidence>
<reference evidence="9" key="1">
    <citation type="submission" date="2020-05" db="EMBL/GenBank/DDBJ databases">
        <authorList>
            <person name="Chiriac C."/>
            <person name="Salcher M."/>
            <person name="Ghai R."/>
            <person name="Kavagutti S V."/>
        </authorList>
    </citation>
    <scope>NUCLEOTIDE SEQUENCE</scope>
</reference>
<dbReference type="EMBL" id="CAEZUO010000002">
    <property type="protein sequence ID" value="CAB4593564.1"/>
    <property type="molecule type" value="Genomic_DNA"/>
</dbReference>